<dbReference type="SUPFAM" id="SSF81296">
    <property type="entry name" value="E set domains"/>
    <property type="match status" value="1"/>
</dbReference>
<dbReference type="Pfam" id="PF00754">
    <property type="entry name" value="F5_F8_type_C"/>
    <property type="match status" value="1"/>
</dbReference>
<evidence type="ECO:0000256" key="1">
    <source>
        <dbReference type="ARBA" id="ARBA00022729"/>
    </source>
</evidence>
<dbReference type="EMBL" id="JAQJAN010000007">
    <property type="protein sequence ID" value="KAJ5726994.1"/>
    <property type="molecule type" value="Genomic_DNA"/>
</dbReference>
<evidence type="ECO:0000313" key="4">
    <source>
        <dbReference type="EMBL" id="KAJ5726994.1"/>
    </source>
</evidence>
<dbReference type="CDD" id="cd02851">
    <property type="entry name" value="E_set_GO_C"/>
    <property type="match status" value="1"/>
</dbReference>
<dbReference type="Pfam" id="PF01344">
    <property type="entry name" value="Kelch_1"/>
    <property type="match status" value="1"/>
</dbReference>
<dbReference type="Pfam" id="PF09118">
    <property type="entry name" value="GO-like_E_set"/>
    <property type="match status" value="1"/>
</dbReference>
<dbReference type="InterPro" id="IPR037293">
    <property type="entry name" value="Gal_Oxidase_central_sf"/>
</dbReference>
<dbReference type="SMART" id="SM00612">
    <property type="entry name" value="Kelch"/>
    <property type="match status" value="2"/>
</dbReference>
<accession>A0AAD6HM64</accession>
<dbReference type="PANTHER" id="PTHR32208:SF68">
    <property type="entry name" value="GALACTOSE OXIDASE"/>
    <property type="match status" value="1"/>
</dbReference>
<evidence type="ECO:0000256" key="2">
    <source>
        <dbReference type="SAM" id="SignalP"/>
    </source>
</evidence>
<feature type="signal peptide" evidence="2">
    <location>
        <begin position="1"/>
        <end position="19"/>
    </location>
</feature>
<comment type="caution">
    <text evidence="4">The sequence shown here is derived from an EMBL/GenBank/DDBJ whole genome shotgun (WGS) entry which is preliminary data.</text>
</comment>
<feature type="chain" id="PRO_5042115771" description="F5/8 type C domain-containing protein" evidence="2">
    <location>
        <begin position="20"/>
        <end position="727"/>
    </location>
</feature>
<keyword evidence="1 2" id="KW-0732">Signal</keyword>
<organism evidence="4 5">
    <name type="scientific">Penicillium malachiteum</name>
    <dbReference type="NCBI Taxonomy" id="1324776"/>
    <lineage>
        <taxon>Eukaryota</taxon>
        <taxon>Fungi</taxon>
        <taxon>Dikarya</taxon>
        <taxon>Ascomycota</taxon>
        <taxon>Pezizomycotina</taxon>
        <taxon>Eurotiomycetes</taxon>
        <taxon>Eurotiomycetidae</taxon>
        <taxon>Eurotiales</taxon>
        <taxon>Aspergillaceae</taxon>
        <taxon>Penicillium</taxon>
    </lineage>
</organism>
<dbReference type="Proteomes" id="UP001215712">
    <property type="component" value="Unassembled WGS sequence"/>
</dbReference>
<sequence>MKIQWTGLLLGASIGGANAMAKYMEEAMRGERVTGYGKVDNPSWVPQWFDESPPYLGYRIPRTDWTVTCSSSADGSACKKAIDGKNATAWRSEASTKGHTIVVDLGGYYQVGAVVVLPPTDKKGEGLITQHKIWVSEEPESWKGPVAYGMWPETFRQRMSAFEPSLTRYVRITTDADDTNPWVGISELNIYGNLYTIPRDPSLGVWGPTLDFPLVPVSGAQEGSGMLALWSSWAESEFHSSPGGQTVMTRWNALTGEVTKRTVTDTQHDMFCPGISYDGTGMMVVTGGNSAAETSLYDAKNDQWIRANEMNIRRGYQASTTLSDGRVFVIGGSWSEVTTIGKDGEVYDPATRNWTLLEGAKVENMLTEDMEGPWRADNHGWLFGWKGLSVFQAGPSKQMNWYSAAGNGNVTKAGMRMEDEDSMSGNAVMFDAVKGKILTLGGSPDYDKSPATDAAHIITIGEPGQPPKVELAGGRGAMHYERVFHTTVVLPDGKVFIAGGQDYGVAFNEENVKLVPEIYDPETDRFIQLQQNNVVRVYHTVSILLPDARVLNAGGGLCGNCSANHYDGQIFTPPYLLTPSGEPRPRPEILSTLPEKITVGSTLRFTTSGPIRTASLIRLGTATHTVNTDQRRIPLRVTPTSWIKNAYQVTLPSEPGILIPGYWMLFVMDREGVPSVAQIMMVGLDSQVTYPNWEPTLDMMDEENCEHAFESYWQIWRKRLISQTNDH</sequence>
<dbReference type="SUPFAM" id="SSF50965">
    <property type="entry name" value="Galactose oxidase, central domain"/>
    <property type="match status" value="1"/>
</dbReference>
<dbReference type="Pfam" id="PF07250">
    <property type="entry name" value="Glyoxal_oxid_N"/>
    <property type="match status" value="1"/>
</dbReference>
<dbReference type="Gene3D" id="2.60.40.10">
    <property type="entry name" value="Immunoglobulins"/>
    <property type="match status" value="1"/>
</dbReference>
<dbReference type="InterPro" id="IPR014756">
    <property type="entry name" value="Ig_E-set"/>
</dbReference>
<evidence type="ECO:0000313" key="5">
    <source>
        <dbReference type="Proteomes" id="UP001215712"/>
    </source>
</evidence>
<proteinExistence type="predicted"/>
<dbReference type="Gene3D" id="2.60.120.260">
    <property type="entry name" value="Galactose-binding domain-like"/>
    <property type="match status" value="1"/>
</dbReference>
<dbReference type="InterPro" id="IPR008979">
    <property type="entry name" value="Galactose-bd-like_sf"/>
</dbReference>
<feature type="domain" description="F5/8 type C" evidence="3">
    <location>
        <begin position="51"/>
        <end position="193"/>
    </location>
</feature>
<dbReference type="AlphaFoldDB" id="A0AAD6HM64"/>
<gene>
    <name evidence="4" type="ORF">N7493_006021</name>
</gene>
<dbReference type="InterPro" id="IPR000421">
    <property type="entry name" value="FA58C"/>
</dbReference>
<dbReference type="InterPro" id="IPR006652">
    <property type="entry name" value="Kelch_1"/>
</dbReference>
<protein>
    <recommendedName>
        <fullName evidence="3">F5/8 type C domain-containing protein</fullName>
    </recommendedName>
</protein>
<dbReference type="PROSITE" id="PS50022">
    <property type="entry name" value="FA58C_3"/>
    <property type="match status" value="1"/>
</dbReference>
<keyword evidence="5" id="KW-1185">Reference proteome</keyword>
<dbReference type="SUPFAM" id="SSF49785">
    <property type="entry name" value="Galactose-binding domain-like"/>
    <property type="match status" value="1"/>
</dbReference>
<dbReference type="InterPro" id="IPR013783">
    <property type="entry name" value="Ig-like_fold"/>
</dbReference>
<evidence type="ECO:0000259" key="3">
    <source>
        <dbReference type="PROSITE" id="PS50022"/>
    </source>
</evidence>
<dbReference type="Gene3D" id="2.130.10.80">
    <property type="entry name" value="Galactose oxidase/kelch, beta-propeller"/>
    <property type="match status" value="1"/>
</dbReference>
<reference evidence="4" key="1">
    <citation type="journal article" date="2023" name="IMA Fungus">
        <title>Comparative genomic study of the Penicillium genus elucidates a diverse pangenome and 15 lateral gene transfer events.</title>
        <authorList>
            <person name="Petersen C."/>
            <person name="Sorensen T."/>
            <person name="Nielsen M.R."/>
            <person name="Sondergaard T.E."/>
            <person name="Sorensen J.L."/>
            <person name="Fitzpatrick D.A."/>
            <person name="Frisvad J.C."/>
            <person name="Nielsen K.L."/>
        </authorList>
    </citation>
    <scope>NUCLEOTIDE SEQUENCE</scope>
    <source>
        <strain evidence="4">IBT 17514</strain>
    </source>
</reference>
<dbReference type="InterPro" id="IPR015202">
    <property type="entry name" value="GO-like_E_set"/>
</dbReference>
<name>A0AAD6HM64_9EURO</name>
<reference evidence="4" key="2">
    <citation type="submission" date="2023-01" db="EMBL/GenBank/DDBJ databases">
        <authorList>
            <person name="Petersen C."/>
        </authorList>
    </citation>
    <scope>NUCLEOTIDE SEQUENCE</scope>
    <source>
        <strain evidence="4">IBT 17514</strain>
    </source>
</reference>
<dbReference type="InterPro" id="IPR009880">
    <property type="entry name" value="Glyoxal_oxidase_N"/>
</dbReference>
<dbReference type="PANTHER" id="PTHR32208">
    <property type="entry name" value="SECRETED PROTEIN-RELATED"/>
    <property type="match status" value="1"/>
</dbReference>
<dbReference type="InterPro" id="IPR011043">
    <property type="entry name" value="Gal_Oxase/kelch_b-propeller"/>
</dbReference>